<evidence type="ECO:0000313" key="1">
    <source>
        <dbReference type="EMBL" id="MDS7902421.1"/>
    </source>
</evidence>
<accession>A0AB35Q2K3</accession>
<sequence length="25" mass="2772">TAKVNGTKDEQLDSLNLGGMFEAWF</sequence>
<gene>
    <name evidence="1" type="ORF">PTQ40_25950</name>
</gene>
<reference evidence="1" key="2">
    <citation type="submission" date="2023-01" db="EMBL/GenBank/DDBJ databases">
        <authorList>
            <person name="Du H."/>
            <person name="Wan W."/>
        </authorList>
    </citation>
    <scope>NUCLEOTIDE SEQUENCE</scope>
    <source>
        <strain evidence="1">HD1688</strain>
    </source>
</reference>
<dbReference type="Proteomes" id="UP001249822">
    <property type="component" value="Unassembled WGS sequence"/>
</dbReference>
<proteinExistence type="predicted"/>
<feature type="non-terminal residue" evidence="1">
    <location>
        <position position="1"/>
    </location>
</feature>
<dbReference type="EMBL" id="JAQSKY010000026">
    <property type="protein sequence ID" value="MDS7902421.1"/>
    <property type="molecule type" value="Genomic_DNA"/>
</dbReference>
<dbReference type="AlphaFoldDB" id="A0AB35Q2K3"/>
<reference evidence="1" key="1">
    <citation type="journal article" date="2023" name="Front. Microbiol.">
        <title>Genomic characterization of carbapenem-resistant Klebsiella oxytoca complex in China: a multi-center study.</title>
        <authorList>
            <person name="Wan W."/>
            <person name="Yang X."/>
            <person name="Yu H."/>
            <person name="Wang M."/>
            <person name="Jia W."/>
            <person name="Huang B."/>
            <person name="Qu F."/>
            <person name="Shan B."/>
            <person name="Tang Y.W."/>
            <person name="Chen L."/>
            <person name="Du H."/>
        </authorList>
    </citation>
    <scope>NUCLEOTIDE SEQUENCE</scope>
    <source>
        <strain evidence="1">HD1688</strain>
    </source>
</reference>
<protein>
    <submittedName>
        <fullName evidence="1">Maltoporin</fullName>
    </submittedName>
</protein>
<evidence type="ECO:0000313" key="2">
    <source>
        <dbReference type="Proteomes" id="UP001249822"/>
    </source>
</evidence>
<organism evidence="1 2">
    <name type="scientific">Klebsiella michiganensis</name>
    <dbReference type="NCBI Taxonomy" id="1134687"/>
    <lineage>
        <taxon>Bacteria</taxon>
        <taxon>Pseudomonadati</taxon>
        <taxon>Pseudomonadota</taxon>
        <taxon>Gammaproteobacteria</taxon>
        <taxon>Enterobacterales</taxon>
        <taxon>Enterobacteriaceae</taxon>
        <taxon>Klebsiella/Raoultella group</taxon>
        <taxon>Klebsiella</taxon>
    </lineage>
</organism>
<comment type="caution">
    <text evidence="1">The sequence shown here is derived from an EMBL/GenBank/DDBJ whole genome shotgun (WGS) entry which is preliminary data.</text>
</comment>
<name>A0AB35Q2K3_9ENTR</name>